<proteinExistence type="predicted"/>
<gene>
    <name evidence="1" type="ORF">CTI12_AA455380</name>
</gene>
<reference evidence="1 2" key="1">
    <citation type="journal article" date="2018" name="Mol. Plant">
        <title>The genome of Artemisia annua provides insight into the evolution of Asteraceae family and artemisinin biosynthesis.</title>
        <authorList>
            <person name="Shen Q."/>
            <person name="Zhang L."/>
            <person name="Liao Z."/>
            <person name="Wang S."/>
            <person name="Yan T."/>
            <person name="Shi P."/>
            <person name="Liu M."/>
            <person name="Fu X."/>
            <person name="Pan Q."/>
            <person name="Wang Y."/>
            <person name="Lv Z."/>
            <person name="Lu X."/>
            <person name="Zhang F."/>
            <person name="Jiang W."/>
            <person name="Ma Y."/>
            <person name="Chen M."/>
            <person name="Hao X."/>
            <person name="Li L."/>
            <person name="Tang Y."/>
            <person name="Lv G."/>
            <person name="Zhou Y."/>
            <person name="Sun X."/>
            <person name="Brodelius P.E."/>
            <person name="Rose J.K.C."/>
            <person name="Tang K."/>
        </authorList>
    </citation>
    <scope>NUCLEOTIDE SEQUENCE [LARGE SCALE GENOMIC DNA]</scope>
    <source>
        <strain evidence="2">cv. Huhao1</strain>
        <tissue evidence="1">Leaf</tissue>
    </source>
</reference>
<comment type="caution">
    <text evidence="1">The sequence shown here is derived from an EMBL/GenBank/DDBJ whole genome shotgun (WGS) entry which is preliminary data.</text>
</comment>
<dbReference type="Gene3D" id="4.10.1060.10">
    <property type="entry name" value="Zinc finger, RanBP2-type"/>
    <property type="match status" value="1"/>
</dbReference>
<dbReference type="EMBL" id="PKPP01007809">
    <property type="protein sequence ID" value="PWA52377.1"/>
    <property type="molecule type" value="Genomic_DNA"/>
</dbReference>
<dbReference type="OrthoDB" id="448399at2759"/>
<evidence type="ECO:0000313" key="2">
    <source>
        <dbReference type="Proteomes" id="UP000245207"/>
    </source>
</evidence>
<protein>
    <submittedName>
        <fullName evidence="1">P-type ATPase</fullName>
    </submittedName>
</protein>
<organism evidence="1 2">
    <name type="scientific">Artemisia annua</name>
    <name type="common">Sweet wormwood</name>
    <dbReference type="NCBI Taxonomy" id="35608"/>
    <lineage>
        <taxon>Eukaryota</taxon>
        <taxon>Viridiplantae</taxon>
        <taxon>Streptophyta</taxon>
        <taxon>Embryophyta</taxon>
        <taxon>Tracheophyta</taxon>
        <taxon>Spermatophyta</taxon>
        <taxon>Magnoliopsida</taxon>
        <taxon>eudicotyledons</taxon>
        <taxon>Gunneridae</taxon>
        <taxon>Pentapetalae</taxon>
        <taxon>asterids</taxon>
        <taxon>campanulids</taxon>
        <taxon>Asterales</taxon>
        <taxon>Asteraceae</taxon>
        <taxon>Asteroideae</taxon>
        <taxon>Anthemideae</taxon>
        <taxon>Artemisiinae</taxon>
        <taxon>Artemisia</taxon>
    </lineage>
</organism>
<evidence type="ECO:0000313" key="1">
    <source>
        <dbReference type="EMBL" id="PWA52377.1"/>
    </source>
</evidence>
<dbReference type="Proteomes" id="UP000245207">
    <property type="component" value="Unassembled WGS sequence"/>
</dbReference>
<accession>A0A2U1LTR5</accession>
<dbReference type="STRING" id="35608.A0A2U1LTR5"/>
<keyword evidence="2" id="KW-1185">Reference proteome</keyword>
<sequence length="58" mass="6982">MVNDGSYRKASYPDMLLLVDILLKRCRFTNFARNTKCIHCREHRPKRQLNAREWECPS</sequence>
<name>A0A2U1LTR5_ARTAN</name>
<dbReference type="AlphaFoldDB" id="A0A2U1LTR5"/>